<feature type="domain" description="LIM zinc-binding" evidence="6">
    <location>
        <begin position="761"/>
        <end position="821"/>
    </location>
</feature>
<evidence type="ECO:0000313" key="7">
    <source>
        <dbReference type="EMBL" id="KAF5403880.1"/>
    </source>
</evidence>
<keyword evidence="8" id="KW-1185">Reference proteome</keyword>
<evidence type="ECO:0000313" key="8">
    <source>
        <dbReference type="Proteomes" id="UP000748531"/>
    </source>
</evidence>
<dbReference type="PROSITE" id="PS00478">
    <property type="entry name" value="LIM_DOMAIN_1"/>
    <property type="match status" value="5"/>
</dbReference>
<evidence type="ECO:0000256" key="4">
    <source>
        <dbReference type="PROSITE-ProRule" id="PRU00125"/>
    </source>
</evidence>
<feature type="domain" description="LIM zinc-binding" evidence="6">
    <location>
        <begin position="244"/>
        <end position="304"/>
    </location>
</feature>
<feature type="region of interest" description="Disordered" evidence="5">
    <location>
        <begin position="384"/>
        <end position="404"/>
    </location>
</feature>
<feature type="domain" description="LIM zinc-binding" evidence="6">
    <location>
        <begin position="589"/>
        <end position="649"/>
    </location>
</feature>
<gene>
    <name evidence="7" type="ORF">PHET_02766</name>
</gene>
<evidence type="ECO:0000256" key="5">
    <source>
        <dbReference type="SAM" id="MobiDB-lite"/>
    </source>
</evidence>
<dbReference type="CDD" id="cd09358">
    <property type="entry name" value="LIM_Mical_like"/>
    <property type="match status" value="1"/>
</dbReference>
<dbReference type="EMBL" id="LUCH01000996">
    <property type="protein sequence ID" value="KAF5403880.1"/>
    <property type="molecule type" value="Genomic_DNA"/>
</dbReference>
<accession>A0A8J4T3Z8</accession>
<dbReference type="AlphaFoldDB" id="A0A8J4T3Z8"/>
<feature type="non-terminal residue" evidence="7">
    <location>
        <position position="856"/>
    </location>
</feature>
<dbReference type="GO" id="GO:0046872">
    <property type="term" value="F:metal ion binding"/>
    <property type="evidence" value="ECO:0007669"/>
    <property type="project" value="UniProtKB-KW"/>
</dbReference>
<feature type="domain" description="LIM zinc-binding" evidence="6">
    <location>
        <begin position="102"/>
        <end position="162"/>
    </location>
</feature>
<feature type="compositionally biased region" description="Low complexity" evidence="5">
    <location>
        <begin position="501"/>
        <end position="516"/>
    </location>
</feature>
<dbReference type="CDD" id="cd08368">
    <property type="entry name" value="LIM"/>
    <property type="match status" value="3"/>
</dbReference>
<keyword evidence="1 4" id="KW-0479">Metal-binding</keyword>
<dbReference type="Pfam" id="PF00412">
    <property type="entry name" value="LIM"/>
    <property type="match status" value="6"/>
</dbReference>
<organism evidence="7 8">
    <name type="scientific">Paragonimus heterotremus</name>
    <dbReference type="NCBI Taxonomy" id="100268"/>
    <lineage>
        <taxon>Eukaryota</taxon>
        <taxon>Metazoa</taxon>
        <taxon>Spiralia</taxon>
        <taxon>Lophotrochozoa</taxon>
        <taxon>Platyhelminthes</taxon>
        <taxon>Trematoda</taxon>
        <taxon>Digenea</taxon>
        <taxon>Plagiorchiida</taxon>
        <taxon>Troglotremata</taxon>
        <taxon>Troglotrematidae</taxon>
        <taxon>Paragonimus</taxon>
    </lineage>
</organism>
<evidence type="ECO:0000256" key="1">
    <source>
        <dbReference type="ARBA" id="ARBA00022723"/>
    </source>
</evidence>
<feature type="region of interest" description="Disordered" evidence="5">
    <location>
        <begin position="321"/>
        <end position="351"/>
    </location>
</feature>
<feature type="domain" description="LIM zinc-binding" evidence="6">
    <location>
        <begin position="418"/>
        <end position="478"/>
    </location>
</feature>
<comment type="caution">
    <text evidence="7">The sequence shown here is derived from an EMBL/GenBank/DDBJ whole genome shotgun (WGS) entry which is preliminary data.</text>
</comment>
<name>A0A8J4T3Z8_9TREM</name>
<feature type="domain" description="LIM zinc-binding" evidence="6">
    <location>
        <begin position="674"/>
        <end position="734"/>
    </location>
</feature>
<reference evidence="7" key="1">
    <citation type="submission" date="2019-05" db="EMBL/GenBank/DDBJ databases">
        <title>Annotation for the trematode Paragonimus heterotremus.</title>
        <authorList>
            <person name="Choi Y.-J."/>
        </authorList>
    </citation>
    <scope>NUCLEOTIDE SEQUENCE</scope>
    <source>
        <strain evidence="7">LC</strain>
    </source>
</reference>
<sequence length="856" mass="97480">SSSRVGNVTVVDRKLHCHPTCQLPLVESKNKTPMNAGRPAFTSALYLDERTEKTVPVVKHRVSLSGSPRWSKAELNFLPREIETRERLERSKSLPVRNSDEDWCYACRTKIDEEERLETNLGPYHISCFRCKLCNRLLDIKRYNVKEGYPCCQPDCRSHYKPGFYRPNHTVYLPAKLLNSQTYIATSTALQSSPTDKNDSLRQSINGSRNNLHIYQGDDNAVVEAPRHLSNPLQTEVVYIPGERHCHSCGQKVFAIEEVRTNDRFYHRKCFRCRTCNRILDMTRFSAHAGEPYCAPHHKQAMLTKSNSSLHLKADIPDVSSTQIVSPNMESSRNKMLTRSNTAPVGSWQRSLTRSAENLSRSSINSGRSQSREWVSQVPLVNESYDNSSSSRGRSRTRERASPAALVNSARSYESSTQFCYICGQPVNPYKCILLTDRVYHPNCAKCQTCQIPLGLSTYRDFENTLYCLPHYAQAVAESKERFRRSSSVQASARRRSIGFPSSPTPSQTSTVSRTPSFRRSQNAWSVYDMQLDTLKSKLQNMDRFSHQQSVDNVTIMPTVASAPPPKVTPPQTPTVVNVPTTPQNKSYGRCFVCQREVHPSTYLPLDGLLYHFECLKCAKCGRRLGRYTFKELGGKTYCPEDYAAVIGNKVHDYVQPVETNTPAPKRSISVDKNVCFECGKKVYATEMLCAMERVYHKGCFRCQQCFGRLGVENYHVLDGHPYCKAHFRQLLYGKIVEADVIQPPNTFSNLSAMPNSQEANRCQACNQPVHPRDGMQILQQYYHYNCFRCTHCGAPLNMGKFEMAHGEPYCPEDFLQIFGRKRGSSSRQSLMHLNELVRSRSLERQQSYLSNYGQR</sequence>
<dbReference type="Gene3D" id="2.10.110.10">
    <property type="entry name" value="Cysteine Rich Protein"/>
    <property type="match status" value="6"/>
</dbReference>
<proteinExistence type="predicted"/>
<dbReference type="SUPFAM" id="SSF57716">
    <property type="entry name" value="Glucocorticoid receptor-like (DNA-binding domain)"/>
    <property type="match status" value="7"/>
</dbReference>
<evidence type="ECO:0000256" key="2">
    <source>
        <dbReference type="ARBA" id="ARBA00022833"/>
    </source>
</evidence>
<evidence type="ECO:0000259" key="6">
    <source>
        <dbReference type="PROSITE" id="PS50023"/>
    </source>
</evidence>
<keyword evidence="3 4" id="KW-0440">LIM domain</keyword>
<dbReference type="PANTHER" id="PTHR24206">
    <property type="entry name" value="OS06G0237300 PROTEIN"/>
    <property type="match status" value="1"/>
</dbReference>
<keyword evidence="2 4" id="KW-0862">Zinc</keyword>
<dbReference type="PROSITE" id="PS50023">
    <property type="entry name" value="LIM_DOMAIN_2"/>
    <property type="match status" value="6"/>
</dbReference>
<dbReference type="SMART" id="SM00132">
    <property type="entry name" value="LIM"/>
    <property type="match status" value="6"/>
</dbReference>
<dbReference type="InterPro" id="IPR001781">
    <property type="entry name" value="Znf_LIM"/>
</dbReference>
<dbReference type="OrthoDB" id="6240528at2759"/>
<dbReference type="Proteomes" id="UP000748531">
    <property type="component" value="Unassembled WGS sequence"/>
</dbReference>
<feature type="region of interest" description="Disordered" evidence="5">
    <location>
        <begin position="484"/>
        <end position="518"/>
    </location>
</feature>
<evidence type="ECO:0000256" key="3">
    <source>
        <dbReference type="ARBA" id="ARBA00023038"/>
    </source>
</evidence>
<protein>
    <recommendedName>
        <fullName evidence="6">LIM zinc-binding domain-containing protein</fullName>
    </recommendedName>
</protein>